<reference evidence="3" key="1">
    <citation type="submission" date="2016-06" db="EMBL/GenBank/DDBJ databases">
        <authorList>
            <person name="Varghese N."/>
            <person name="Submissions Spin"/>
        </authorList>
    </citation>
    <scope>NUCLEOTIDE SEQUENCE [LARGE SCALE GENOMIC DNA]</scope>
    <source>
        <strain evidence="3">DSM 43909</strain>
    </source>
</reference>
<dbReference type="Proteomes" id="UP000198242">
    <property type="component" value="Chromosome I"/>
</dbReference>
<evidence type="ECO:0000313" key="2">
    <source>
        <dbReference type="EMBL" id="SCF29138.1"/>
    </source>
</evidence>
<feature type="region of interest" description="Disordered" evidence="1">
    <location>
        <begin position="15"/>
        <end position="76"/>
    </location>
</feature>
<dbReference type="EMBL" id="LT607411">
    <property type="protein sequence ID" value="SCF29138.1"/>
    <property type="molecule type" value="Genomic_DNA"/>
</dbReference>
<feature type="compositionally biased region" description="Basic and acidic residues" evidence="1">
    <location>
        <begin position="59"/>
        <end position="76"/>
    </location>
</feature>
<sequence length="172" mass="19902">MSAVLENADVFRTAKTNGTVPKEPAKLVLRRPPDFDKKDFDRKAKDLQRLSQQGKLKKAKSERPRIRDQKSGEMRTKSQIYRERMIRKLERKMRQGHDVKQPLWRLYAGKGNVGPGKGLDPDHIHELQLDGPDEYYNLRLKDTYTNRMMGSDISTALRNVPEGHPVTIRVIP</sequence>
<proteinExistence type="predicted"/>
<evidence type="ECO:0000313" key="3">
    <source>
        <dbReference type="Proteomes" id="UP000198242"/>
    </source>
</evidence>
<name>A0A1C4Z866_MICVI</name>
<protein>
    <submittedName>
        <fullName evidence="2">Uncharacterized protein</fullName>
    </submittedName>
</protein>
<dbReference type="OrthoDB" id="4069900at2"/>
<dbReference type="AlphaFoldDB" id="A0A1C4Z866"/>
<accession>A0A1C4Z866</accession>
<gene>
    <name evidence="2" type="ORF">GA0074695_5223</name>
</gene>
<dbReference type="RefSeq" id="WP_157744630.1">
    <property type="nucleotide sequence ID" value="NZ_LT607411.1"/>
</dbReference>
<evidence type="ECO:0000256" key="1">
    <source>
        <dbReference type="SAM" id="MobiDB-lite"/>
    </source>
</evidence>
<organism evidence="2 3">
    <name type="scientific">Micromonospora viridifaciens</name>
    <dbReference type="NCBI Taxonomy" id="1881"/>
    <lineage>
        <taxon>Bacteria</taxon>
        <taxon>Bacillati</taxon>
        <taxon>Actinomycetota</taxon>
        <taxon>Actinomycetes</taxon>
        <taxon>Micromonosporales</taxon>
        <taxon>Micromonosporaceae</taxon>
        <taxon>Micromonospora</taxon>
    </lineage>
</organism>
<feature type="compositionally biased region" description="Basic and acidic residues" evidence="1">
    <location>
        <begin position="31"/>
        <end position="48"/>
    </location>
</feature>
<keyword evidence="3" id="KW-1185">Reference proteome</keyword>